<feature type="region of interest" description="Disordered" evidence="1">
    <location>
        <begin position="133"/>
        <end position="159"/>
    </location>
</feature>
<evidence type="ECO:0000256" key="2">
    <source>
        <dbReference type="SAM" id="Phobius"/>
    </source>
</evidence>
<keyword evidence="2" id="KW-0812">Transmembrane</keyword>
<accession>A0A835C7U9</accession>
<dbReference type="OrthoDB" id="2735536at2759"/>
<evidence type="ECO:0000256" key="1">
    <source>
        <dbReference type="SAM" id="MobiDB-lite"/>
    </source>
</evidence>
<gene>
    <name evidence="3" type="ORF">HU200_025991</name>
</gene>
<feature type="transmembrane region" description="Helical" evidence="2">
    <location>
        <begin position="37"/>
        <end position="56"/>
    </location>
</feature>
<feature type="compositionally biased region" description="Basic and acidic residues" evidence="1">
    <location>
        <begin position="173"/>
        <end position="190"/>
    </location>
</feature>
<keyword evidence="2" id="KW-1133">Transmembrane helix</keyword>
<feature type="compositionally biased region" description="Basic residues" evidence="1">
    <location>
        <begin position="259"/>
        <end position="275"/>
    </location>
</feature>
<evidence type="ECO:0000313" key="3">
    <source>
        <dbReference type="EMBL" id="KAF8716890.1"/>
    </source>
</evidence>
<dbReference type="AlphaFoldDB" id="A0A835C7U9"/>
<protein>
    <submittedName>
        <fullName evidence="3">Uncharacterized protein</fullName>
    </submittedName>
</protein>
<dbReference type="Proteomes" id="UP000636709">
    <property type="component" value="Unassembled WGS sequence"/>
</dbReference>
<reference evidence="3" key="1">
    <citation type="submission" date="2020-07" db="EMBL/GenBank/DDBJ databases">
        <title>Genome sequence and genetic diversity analysis of an under-domesticated orphan crop, white fonio (Digitaria exilis).</title>
        <authorList>
            <person name="Bennetzen J.L."/>
            <person name="Chen S."/>
            <person name="Ma X."/>
            <person name="Wang X."/>
            <person name="Yssel A.E.J."/>
            <person name="Chaluvadi S.R."/>
            <person name="Johnson M."/>
            <person name="Gangashetty P."/>
            <person name="Hamidou F."/>
            <person name="Sanogo M.D."/>
            <person name="Zwaenepoel A."/>
            <person name="Wallace J."/>
            <person name="Van De Peer Y."/>
            <person name="Van Deynze A."/>
        </authorList>
    </citation>
    <scope>NUCLEOTIDE SEQUENCE</scope>
    <source>
        <tissue evidence="3">Leaves</tissue>
    </source>
</reference>
<keyword evidence="2" id="KW-0472">Membrane</keyword>
<comment type="caution">
    <text evidence="3">The sequence shown here is derived from an EMBL/GenBank/DDBJ whole genome shotgun (WGS) entry which is preliminary data.</text>
</comment>
<feature type="region of interest" description="Disordered" evidence="1">
    <location>
        <begin position="173"/>
        <end position="315"/>
    </location>
</feature>
<sequence length="425" mass="46902">MSYDGFIATGRSDREKQADHVDERCLYRRRLQGGYNVRSAVVAVVVAGLSLQYGTLNRERDARRRRCQHQNESGTRSGKGFRPEQWTHYHCSPQSGQHYPCNHIRRGDVPGAANHHLSQKLRLTAAVHLLTTRQAKKHTSHRNAAVARGPDTLPWPATAARDPDIQHACEHHTAVDRHTNRSRSPEVQEPKRRKAPRLHIPATAVAPTGAHHHGAAPLTARRRPPNHQGAAPGPGPHLHGAAPPTGGSEAARPAEKPPPNRRKNTAASRSRRRRMPAPPRRPTQIRSRGDRIRPRRRRIYHSAPPPSPEPATVPRRFSAPEASAKTLEEGPAAAVLGPRGFLACPSGGGREGRRGREALARQSSVAARVTRGGGDPSVSIKEDKQGWLMRAKDPSKKLMDLGVRFIPFDQTVRETVDCFRNKGLI</sequence>
<name>A0A835C7U9_9POAL</name>
<feature type="region of interest" description="Disordered" evidence="1">
    <location>
        <begin position="58"/>
        <end position="81"/>
    </location>
</feature>
<keyword evidence="4" id="KW-1185">Reference proteome</keyword>
<dbReference type="EMBL" id="JACEFO010001719">
    <property type="protein sequence ID" value="KAF8716890.1"/>
    <property type="molecule type" value="Genomic_DNA"/>
</dbReference>
<feature type="compositionally biased region" description="Low complexity" evidence="1">
    <location>
        <begin position="226"/>
        <end position="247"/>
    </location>
</feature>
<evidence type="ECO:0000313" key="4">
    <source>
        <dbReference type="Proteomes" id="UP000636709"/>
    </source>
</evidence>
<feature type="compositionally biased region" description="Basic residues" evidence="1">
    <location>
        <begin position="210"/>
        <end position="225"/>
    </location>
</feature>
<organism evidence="3 4">
    <name type="scientific">Digitaria exilis</name>
    <dbReference type="NCBI Taxonomy" id="1010633"/>
    <lineage>
        <taxon>Eukaryota</taxon>
        <taxon>Viridiplantae</taxon>
        <taxon>Streptophyta</taxon>
        <taxon>Embryophyta</taxon>
        <taxon>Tracheophyta</taxon>
        <taxon>Spermatophyta</taxon>
        <taxon>Magnoliopsida</taxon>
        <taxon>Liliopsida</taxon>
        <taxon>Poales</taxon>
        <taxon>Poaceae</taxon>
        <taxon>PACMAD clade</taxon>
        <taxon>Panicoideae</taxon>
        <taxon>Panicodae</taxon>
        <taxon>Paniceae</taxon>
        <taxon>Anthephorinae</taxon>
        <taxon>Digitaria</taxon>
    </lineage>
</organism>
<proteinExistence type="predicted"/>